<accession>A0A2S9JDX2</accession>
<sequence length="219" mass="23237">MVIFLLQALLLISAAFIIGAILGHFFKRFSPKTDSVSEESTRAADVRLAAATHPPVTPANDDVGKQVSGPAMVPPAEPVPAMASPASARSRTKAPARKTAASDTVRAALQQDETHRPALLKNARRGKPDRLSDIEGIGNVIQTELYALGVFHFDQIAGWDVDQAAWVSRAIGFPGRAHRENWMKQAAGLVKQTGEAPAKAKAAVKAKPKTAPRKPAKGG</sequence>
<dbReference type="RefSeq" id="WP_105735942.1">
    <property type="nucleotide sequence ID" value="NZ_PVBT01000006.1"/>
</dbReference>
<proteinExistence type="predicted"/>
<evidence type="ECO:0008006" key="4">
    <source>
        <dbReference type="Google" id="ProtNLM"/>
    </source>
</evidence>
<keyword evidence="3" id="KW-1185">Reference proteome</keyword>
<reference evidence="2 3" key="1">
    <citation type="submission" date="2018-02" db="EMBL/GenBank/DDBJ databases">
        <title>The draft genome of Phyllobacterium myrsinacearum DSM5892.</title>
        <authorList>
            <person name="Li L."/>
            <person name="Liu L."/>
            <person name="Zhang X."/>
            <person name="Wang T."/>
        </authorList>
    </citation>
    <scope>NUCLEOTIDE SEQUENCE [LARGE SCALE GENOMIC DNA]</scope>
    <source>
        <strain evidence="2 3">DSM 5892</strain>
    </source>
</reference>
<evidence type="ECO:0000256" key="1">
    <source>
        <dbReference type="SAM" id="MobiDB-lite"/>
    </source>
</evidence>
<protein>
    <recommendedName>
        <fullName evidence="4">Endonuclease</fullName>
    </recommendedName>
</protein>
<organism evidence="2 3">
    <name type="scientific">Phyllobacterium myrsinacearum</name>
    <dbReference type="NCBI Taxonomy" id="28101"/>
    <lineage>
        <taxon>Bacteria</taxon>
        <taxon>Pseudomonadati</taxon>
        <taxon>Pseudomonadota</taxon>
        <taxon>Alphaproteobacteria</taxon>
        <taxon>Hyphomicrobiales</taxon>
        <taxon>Phyllobacteriaceae</taxon>
        <taxon>Phyllobacterium</taxon>
    </lineage>
</organism>
<dbReference type="AlphaFoldDB" id="A0A2S9JDX2"/>
<feature type="compositionally biased region" description="Low complexity" evidence="1">
    <location>
        <begin position="79"/>
        <end position="88"/>
    </location>
</feature>
<dbReference type="Proteomes" id="UP000238563">
    <property type="component" value="Unassembled WGS sequence"/>
</dbReference>
<feature type="region of interest" description="Disordered" evidence="1">
    <location>
        <begin position="194"/>
        <end position="219"/>
    </location>
</feature>
<dbReference type="OrthoDB" id="9807941at2"/>
<feature type="region of interest" description="Disordered" evidence="1">
    <location>
        <begin position="68"/>
        <end position="103"/>
    </location>
</feature>
<dbReference type="EMBL" id="PVBT01000006">
    <property type="protein sequence ID" value="PRD51091.1"/>
    <property type="molecule type" value="Genomic_DNA"/>
</dbReference>
<gene>
    <name evidence="2" type="ORF">C5750_19835</name>
</gene>
<evidence type="ECO:0000313" key="2">
    <source>
        <dbReference type="EMBL" id="PRD51091.1"/>
    </source>
</evidence>
<feature type="compositionally biased region" description="Basic residues" evidence="1">
    <location>
        <begin position="202"/>
        <end position="219"/>
    </location>
</feature>
<comment type="caution">
    <text evidence="2">The sequence shown here is derived from an EMBL/GenBank/DDBJ whole genome shotgun (WGS) entry which is preliminary data.</text>
</comment>
<evidence type="ECO:0000313" key="3">
    <source>
        <dbReference type="Proteomes" id="UP000238563"/>
    </source>
</evidence>
<name>A0A2S9JDX2_9HYPH</name>